<dbReference type="Proteomes" id="UP000785679">
    <property type="component" value="Unassembled WGS sequence"/>
</dbReference>
<organism evidence="1 2">
    <name type="scientific">Halteria grandinella</name>
    <dbReference type="NCBI Taxonomy" id="5974"/>
    <lineage>
        <taxon>Eukaryota</taxon>
        <taxon>Sar</taxon>
        <taxon>Alveolata</taxon>
        <taxon>Ciliophora</taxon>
        <taxon>Intramacronucleata</taxon>
        <taxon>Spirotrichea</taxon>
        <taxon>Stichotrichia</taxon>
        <taxon>Sporadotrichida</taxon>
        <taxon>Halteriidae</taxon>
        <taxon>Halteria</taxon>
    </lineage>
</organism>
<protein>
    <submittedName>
        <fullName evidence="1">Uncharacterized protein</fullName>
    </submittedName>
</protein>
<dbReference type="AlphaFoldDB" id="A0A8J8SUF4"/>
<reference evidence="1" key="1">
    <citation type="submission" date="2019-06" db="EMBL/GenBank/DDBJ databases">
        <authorList>
            <person name="Zheng W."/>
        </authorList>
    </citation>
    <scope>NUCLEOTIDE SEQUENCE</scope>
    <source>
        <strain evidence="1">QDHG01</strain>
    </source>
</reference>
<sequence>MDGYSIVTTARQSGPQMGVSQSKMSSNPFPQATAIVSQYCLLIKFQQHFQYKITPITQFPYQHALSGQNQVATRMRAILSNCNRMSQTIDLTAMQIRCYYQTTRLSAKPIESNMSQYKMKMRIPSLSLIKELMD</sequence>
<dbReference type="EMBL" id="RRYP01033661">
    <property type="protein sequence ID" value="TNV70698.1"/>
    <property type="molecule type" value="Genomic_DNA"/>
</dbReference>
<name>A0A8J8SUF4_HALGN</name>
<proteinExistence type="predicted"/>
<accession>A0A8J8SUF4</accession>
<gene>
    <name evidence="1" type="ORF">FGO68_gene3605</name>
</gene>
<evidence type="ECO:0000313" key="2">
    <source>
        <dbReference type="Proteomes" id="UP000785679"/>
    </source>
</evidence>
<keyword evidence="2" id="KW-1185">Reference proteome</keyword>
<evidence type="ECO:0000313" key="1">
    <source>
        <dbReference type="EMBL" id="TNV70698.1"/>
    </source>
</evidence>
<comment type="caution">
    <text evidence="1">The sequence shown here is derived from an EMBL/GenBank/DDBJ whole genome shotgun (WGS) entry which is preliminary data.</text>
</comment>